<comment type="caution">
    <text evidence="3">The sequence shown here is derived from an EMBL/GenBank/DDBJ whole genome shotgun (WGS) entry which is preliminary data.</text>
</comment>
<feature type="region of interest" description="Disordered" evidence="2">
    <location>
        <begin position="1"/>
        <end position="95"/>
    </location>
</feature>
<dbReference type="EMBL" id="CAJVRL010000038">
    <property type="protein sequence ID" value="CAG8950685.1"/>
    <property type="molecule type" value="Genomic_DNA"/>
</dbReference>
<reference evidence="3" key="1">
    <citation type="submission" date="2021-07" db="EMBL/GenBank/DDBJ databases">
        <authorList>
            <person name="Durling M."/>
        </authorList>
    </citation>
    <scope>NUCLEOTIDE SEQUENCE</scope>
</reference>
<dbReference type="InterPro" id="IPR005301">
    <property type="entry name" value="MOB_kinase_act_fam"/>
</dbReference>
<evidence type="ECO:0008006" key="5">
    <source>
        <dbReference type="Google" id="ProtNLM"/>
    </source>
</evidence>
<evidence type="ECO:0000256" key="1">
    <source>
        <dbReference type="PIRSR" id="PIRSR605301-1"/>
    </source>
</evidence>
<evidence type="ECO:0000256" key="2">
    <source>
        <dbReference type="SAM" id="MobiDB-lite"/>
    </source>
</evidence>
<dbReference type="Pfam" id="PF03637">
    <property type="entry name" value="Mob1_phocein"/>
    <property type="match status" value="2"/>
</dbReference>
<feature type="binding site" evidence="1">
    <location>
        <position position="311"/>
    </location>
    <ligand>
        <name>Zn(2+)</name>
        <dbReference type="ChEBI" id="CHEBI:29105"/>
    </ligand>
</feature>
<dbReference type="AlphaFoldDB" id="A0A9N9KR98"/>
<dbReference type="SMART" id="SM01388">
    <property type="entry name" value="Mob1_phocein"/>
    <property type="match status" value="1"/>
</dbReference>
<gene>
    <name evidence="3" type="ORF">HYFRA_00002895</name>
</gene>
<evidence type="ECO:0000313" key="4">
    <source>
        <dbReference type="Proteomes" id="UP000696280"/>
    </source>
</evidence>
<dbReference type="OrthoDB" id="10261121at2759"/>
<evidence type="ECO:0000313" key="3">
    <source>
        <dbReference type="EMBL" id="CAG8950685.1"/>
    </source>
</evidence>
<feature type="binding site" evidence="1">
    <location>
        <position position="306"/>
    </location>
    <ligand>
        <name>Zn(2+)</name>
        <dbReference type="ChEBI" id="CHEBI:29105"/>
    </ligand>
</feature>
<sequence>MSESPWLERDRSGRFRGGGKSSGAKIPGPPNGGAQPTSPTGTSQGSGSGSGTGSVSSSSTNLAPRVPPIPNSPSLSSSFSMDTSGGSFPSRSDPNDPLACYNLPRPKPLWLNDSYSKHIVKGNFMTLSARPKTVERGEWIAHQVVEHYRNLWNFVRVIHDKDEKDGMSICNPQTCPRMSAGDNHSFTWLNSAREPVEVPAYEYISLMQRWISGKIDNTDLFPTDPAGVSFSQNPNGPAINSATYASGGLDTPGSNTPIPAGPTTLNASLSQLAGQGDWIGKSSGFPQEFQDVCQTIFRQMFRVYSHLYWSHFIEPFYHLSLEKPLNSCFSHFILTATEIEMLKPQELEPMQPLIDLWAANGTFPKESRAYACANLKAGERLLQLAGTT</sequence>
<keyword evidence="1" id="KW-0862">Zinc</keyword>
<dbReference type="InterPro" id="IPR036703">
    <property type="entry name" value="MOB_kinase_act_sf"/>
</dbReference>
<proteinExistence type="predicted"/>
<keyword evidence="1" id="KW-0479">Metal-binding</keyword>
<feature type="binding site" evidence="1">
    <location>
        <position position="170"/>
    </location>
    <ligand>
        <name>Zn(2+)</name>
        <dbReference type="ChEBI" id="CHEBI:29105"/>
    </ligand>
</feature>
<dbReference type="SUPFAM" id="SSF101152">
    <property type="entry name" value="Mob1/phocein"/>
    <property type="match status" value="1"/>
</dbReference>
<protein>
    <recommendedName>
        <fullName evidence="5">Mob1/phocein</fullName>
    </recommendedName>
</protein>
<dbReference type="PANTHER" id="PTHR22599">
    <property type="entry name" value="MPS ONE BINDER KINASE ACTIVATOR-LIKE MOB"/>
    <property type="match status" value="1"/>
</dbReference>
<keyword evidence="4" id="KW-1185">Reference proteome</keyword>
<name>A0A9N9KR98_9HELO</name>
<dbReference type="Proteomes" id="UP000696280">
    <property type="component" value="Unassembled WGS sequence"/>
</dbReference>
<accession>A0A9N9KR98</accession>
<feature type="compositionally biased region" description="Low complexity" evidence="2">
    <location>
        <begin position="72"/>
        <end position="87"/>
    </location>
</feature>
<feature type="binding site" evidence="1">
    <location>
        <position position="175"/>
    </location>
    <ligand>
        <name>Zn(2+)</name>
        <dbReference type="ChEBI" id="CHEBI:29105"/>
    </ligand>
</feature>
<dbReference type="Gene3D" id="1.20.140.30">
    <property type="entry name" value="MOB kinase activator"/>
    <property type="match status" value="1"/>
</dbReference>
<feature type="compositionally biased region" description="Basic and acidic residues" evidence="2">
    <location>
        <begin position="1"/>
        <end position="13"/>
    </location>
</feature>
<organism evidence="3 4">
    <name type="scientific">Hymenoscyphus fraxineus</name>
    <dbReference type="NCBI Taxonomy" id="746836"/>
    <lineage>
        <taxon>Eukaryota</taxon>
        <taxon>Fungi</taxon>
        <taxon>Dikarya</taxon>
        <taxon>Ascomycota</taxon>
        <taxon>Pezizomycotina</taxon>
        <taxon>Leotiomycetes</taxon>
        <taxon>Helotiales</taxon>
        <taxon>Helotiaceae</taxon>
        <taxon>Hymenoscyphus</taxon>
    </lineage>
</organism>